<name>A0ABN9ZVX0_PIPNA</name>
<dbReference type="Proteomes" id="UP001314169">
    <property type="component" value="Chromosome 2"/>
</dbReference>
<dbReference type="EMBL" id="OY882859">
    <property type="protein sequence ID" value="CAK6440846.1"/>
    <property type="molecule type" value="Genomic_DNA"/>
</dbReference>
<gene>
    <name evidence="2" type="ORF">MPIPNATIZW_LOCUS9152</name>
</gene>
<evidence type="ECO:0000256" key="1">
    <source>
        <dbReference type="SAM" id="MobiDB-lite"/>
    </source>
</evidence>
<reference evidence="2" key="1">
    <citation type="submission" date="2023-12" db="EMBL/GenBank/DDBJ databases">
        <authorList>
            <person name="Brown T."/>
        </authorList>
    </citation>
    <scope>NUCLEOTIDE SEQUENCE</scope>
</reference>
<accession>A0ABN9ZVX0</accession>
<proteinExistence type="predicted"/>
<organism evidence="2 3">
    <name type="scientific">Pipistrellus nathusii</name>
    <name type="common">Nathusius' pipistrelle</name>
    <dbReference type="NCBI Taxonomy" id="59473"/>
    <lineage>
        <taxon>Eukaryota</taxon>
        <taxon>Metazoa</taxon>
        <taxon>Chordata</taxon>
        <taxon>Craniata</taxon>
        <taxon>Vertebrata</taxon>
        <taxon>Euteleostomi</taxon>
        <taxon>Mammalia</taxon>
        <taxon>Eutheria</taxon>
        <taxon>Laurasiatheria</taxon>
        <taxon>Chiroptera</taxon>
        <taxon>Yangochiroptera</taxon>
        <taxon>Vespertilionidae</taxon>
        <taxon>Pipistrellus</taxon>
    </lineage>
</organism>
<feature type="compositionally biased region" description="Low complexity" evidence="1">
    <location>
        <begin position="1"/>
        <end position="16"/>
    </location>
</feature>
<feature type="region of interest" description="Disordered" evidence="1">
    <location>
        <begin position="1"/>
        <end position="77"/>
    </location>
</feature>
<sequence length="110" mass="11804">MGSSLSVPLLPLRSPSAHSSAFTSREPGSSRPVPRSDCSALPEYFRHRSPPPTRKRAALPAGGRAPGPRRRRGARDTWAPGRAVAELRRFGFPHAGVGWSLGSLGAFHKL</sequence>
<evidence type="ECO:0000313" key="3">
    <source>
        <dbReference type="Proteomes" id="UP001314169"/>
    </source>
</evidence>
<keyword evidence="3" id="KW-1185">Reference proteome</keyword>
<feature type="compositionally biased region" description="Polar residues" evidence="1">
    <location>
        <begin position="17"/>
        <end position="27"/>
    </location>
</feature>
<feature type="compositionally biased region" description="Basic residues" evidence="1">
    <location>
        <begin position="47"/>
        <end position="57"/>
    </location>
</feature>
<protein>
    <submittedName>
        <fullName evidence="2">Uncharacterized protein</fullName>
    </submittedName>
</protein>
<evidence type="ECO:0000313" key="2">
    <source>
        <dbReference type="EMBL" id="CAK6440846.1"/>
    </source>
</evidence>